<feature type="signal peptide" evidence="1">
    <location>
        <begin position="1"/>
        <end position="23"/>
    </location>
</feature>
<dbReference type="EMBL" id="CP003587">
    <property type="protein sequence ID" value="AGY56974.1"/>
    <property type="molecule type" value="Genomic_DNA"/>
</dbReference>
<keyword evidence="1" id="KW-0732">Signal</keyword>
<dbReference type="RefSeq" id="WP_023172021.1">
    <property type="nucleotide sequence ID" value="NC_022600.1"/>
</dbReference>
<dbReference type="Proteomes" id="UP000017396">
    <property type="component" value="Chromosome"/>
</dbReference>
<sequence length="162" mass="17291">MRKLVKFMLAVLLIFGWNAAAFAETYTYQLAKVQFTVPNDFKKSQSGDALTIATPDRGLSMVFDSVAGEDLATAVKVLNERAAQMVGNLKFKNPPRNVTINGLAGQTLTGTGVLKNIPVVVNYTALKTPAGRVLLVISLVNAKAAETEAPVLKKILSSIKAA</sequence>
<evidence type="ECO:0000256" key="1">
    <source>
        <dbReference type="SAM" id="SignalP"/>
    </source>
</evidence>
<dbReference type="OrthoDB" id="9858811at2"/>
<dbReference type="KEGG" id="glj:GKIL_0728"/>
<evidence type="ECO:0000313" key="2">
    <source>
        <dbReference type="EMBL" id="AGY56974.1"/>
    </source>
</evidence>
<accession>U5QH77</accession>
<keyword evidence="3" id="KW-1185">Reference proteome</keyword>
<proteinExistence type="predicted"/>
<gene>
    <name evidence="2" type="ORF">GKIL_0728</name>
</gene>
<dbReference type="HOGENOM" id="CLU_1633058_0_0_3"/>
<dbReference type="Gene3D" id="3.40.1000.10">
    <property type="entry name" value="Mog1/PsbP, alpha/beta/alpha sandwich"/>
    <property type="match status" value="1"/>
</dbReference>
<name>U5QH77_GLOK1</name>
<reference evidence="2 3" key="1">
    <citation type="journal article" date="2013" name="PLoS ONE">
        <title>Cultivation and Complete Genome Sequencing of Gloeobacter kilaueensis sp. nov., from a Lava Cave in Kilauea Caldera, Hawai'i.</title>
        <authorList>
            <person name="Saw J.H."/>
            <person name="Schatz M."/>
            <person name="Brown M.V."/>
            <person name="Kunkel D.D."/>
            <person name="Foster J.S."/>
            <person name="Shick H."/>
            <person name="Christensen S."/>
            <person name="Hou S."/>
            <person name="Wan X."/>
            <person name="Donachie S.P."/>
        </authorList>
    </citation>
    <scope>NUCLEOTIDE SEQUENCE [LARGE SCALE GENOMIC DNA]</scope>
    <source>
        <strain evidence="3">JS</strain>
    </source>
</reference>
<protein>
    <submittedName>
        <fullName evidence="2">Uncharacterized protein</fullName>
    </submittedName>
</protein>
<evidence type="ECO:0000313" key="3">
    <source>
        <dbReference type="Proteomes" id="UP000017396"/>
    </source>
</evidence>
<dbReference type="AlphaFoldDB" id="U5QH77"/>
<feature type="chain" id="PRO_5004663963" evidence="1">
    <location>
        <begin position="24"/>
        <end position="162"/>
    </location>
</feature>
<organism evidence="2 3">
    <name type="scientific">Gloeobacter kilaueensis (strain ATCC BAA-2537 / CCAP 1431/1 / ULC 316 / JS1)</name>
    <dbReference type="NCBI Taxonomy" id="1183438"/>
    <lineage>
        <taxon>Bacteria</taxon>
        <taxon>Bacillati</taxon>
        <taxon>Cyanobacteriota</taxon>
        <taxon>Cyanophyceae</taxon>
        <taxon>Gloeobacterales</taxon>
        <taxon>Gloeobacteraceae</taxon>
        <taxon>Gloeobacter</taxon>
    </lineage>
</organism>